<reference evidence="2" key="5">
    <citation type="journal article" date="2021" name="G3 (Bethesda)">
        <title>Aegilops tauschii genome assembly Aet v5.0 features greater sequence contiguity and improved annotation.</title>
        <authorList>
            <person name="Wang L."/>
            <person name="Zhu T."/>
            <person name="Rodriguez J.C."/>
            <person name="Deal K.R."/>
            <person name="Dubcovsky J."/>
            <person name="McGuire P.E."/>
            <person name="Lux T."/>
            <person name="Spannagl M."/>
            <person name="Mayer K.F.X."/>
            <person name="Baldrich P."/>
            <person name="Meyers B.C."/>
            <person name="Huo N."/>
            <person name="Gu Y.Q."/>
            <person name="Zhou H."/>
            <person name="Devos K.M."/>
            <person name="Bennetzen J.L."/>
            <person name="Unver T."/>
            <person name="Budak H."/>
            <person name="Gulick P.J."/>
            <person name="Galiba G."/>
            <person name="Kalapos B."/>
            <person name="Nelson D.R."/>
            <person name="Li P."/>
            <person name="You F.M."/>
            <person name="Luo M.C."/>
            <person name="Dvorak J."/>
        </authorList>
    </citation>
    <scope>NUCLEOTIDE SEQUENCE [LARGE SCALE GENOMIC DNA]</scope>
    <source>
        <strain evidence="2">cv. AL8/78</strain>
    </source>
</reference>
<protein>
    <submittedName>
        <fullName evidence="2">Uncharacterized protein</fullName>
    </submittedName>
</protein>
<reference evidence="3" key="2">
    <citation type="journal article" date="2017" name="Nat. Plants">
        <title>The Aegilops tauschii genome reveals multiple impacts of transposons.</title>
        <authorList>
            <person name="Zhao G."/>
            <person name="Zou C."/>
            <person name="Li K."/>
            <person name="Wang K."/>
            <person name="Li T."/>
            <person name="Gao L."/>
            <person name="Zhang X."/>
            <person name="Wang H."/>
            <person name="Yang Z."/>
            <person name="Liu X."/>
            <person name="Jiang W."/>
            <person name="Mao L."/>
            <person name="Kong X."/>
            <person name="Jiao Y."/>
            <person name="Jia J."/>
        </authorList>
    </citation>
    <scope>NUCLEOTIDE SEQUENCE [LARGE SCALE GENOMIC DNA]</scope>
    <source>
        <strain evidence="3">cv. AL8/78</strain>
    </source>
</reference>
<evidence type="ECO:0000313" key="2">
    <source>
        <dbReference type="EnsemblPlants" id="AET3Gv20118100.2"/>
    </source>
</evidence>
<reference evidence="3" key="1">
    <citation type="journal article" date="2014" name="Science">
        <title>Ancient hybridizations among the ancestral genomes of bread wheat.</title>
        <authorList>
            <consortium name="International Wheat Genome Sequencing Consortium,"/>
            <person name="Marcussen T."/>
            <person name="Sandve S.R."/>
            <person name="Heier L."/>
            <person name="Spannagl M."/>
            <person name="Pfeifer M."/>
            <person name="Jakobsen K.S."/>
            <person name="Wulff B.B."/>
            <person name="Steuernagel B."/>
            <person name="Mayer K.F."/>
            <person name="Olsen O.A."/>
        </authorList>
    </citation>
    <scope>NUCLEOTIDE SEQUENCE [LARGE SCALE GENOMIC DNA]</scope>
    <source>
        <strain evidence="3">cv. AL8/78</strain>
    </source>
</reference>
<reference evidence="2" key="4">
    <citation type="submission" date="2019-03" db="UniProtKB">
        <authorList>
            <consortium name="EnsemblPlants"/>
        </authorList>
    </citation>
    <scope>IDENTIFICATION</scope>
</reference>
<dbReference type="Gramene" id="AET3Gv20118100.2">
    <property type="protein sequence ID" value="AET3Gv20118100.2"/>
    <property type="gene ID" value="AET3Gv20118100"/>
</dbReference>
<dbReference type="EnsemblPlants" id="AET3Gv20118100.4">
    <property type="protein sequence ID" value="AET3Gv20118100.4"/>
    <property type="gene ID" value="AET3Gv20118100"/>
</dbReference>
<dbReference type="Gramene" id="AET3Gv20118100.1">
    <property type="protein sequence ID" value="AET3Gv20118100.1"/>
    <property type="gene ID" value="AET3Gv20118100"/>
</dbReference>
<accession>A0A453DVJ8</accession>
<sequence>MSRKSSLAEAGRWQDRPGGTREVQVTVQQGGLIRCKYSLNSISVLKRTILKVGSPCGVA</sequence>
<feature type="region of interest" description="Disordered" evidence="1">
    <location>
        <begin position="1"/>
        <end position="22"/>
    </location>
</feature>
<dbReference type="EnsemblPlants" id="AET3Gv20118100.1">
    <property type="protein sequence ID" value="AET3Gv20118100.1"/>
    <property type="gene ID" value="AET3Gv20118100"/>
</dbReference>
<dbReference type="AlphaFoldDB" id="A0A453DVJ8"/>
<dbReference type="Gramene" id="AET3Gv20118100.4">
    <property type="protein sequence ID" value="AET3Gv20118100.4"/>
    <property type="gene ID" value="AET3Gv20118100"/>
</dbReference>
<proteinExistence type="predicted"/>
<evidence type="ECO:0000313" key="3">
    <source>
        <dbReference type="Proteomes" id="UP000015105"/>
    </source>
</evidence>
<dbReference type="Proteomes" id="UP000015105">
    <property type="component" value="Chromosome 3D"/>
</dbReference>
<dbReference type="EnsemblPlants" id="AET3Gv20118100.2">
    <property type="protein sequence ID" value="AET3Gv20118100.2"/>
    <property type="gene ID" value="AET3Gv20118100"/>
</dbReference>
<keyword evidence="3" id="KW-1185">Reference proteome</keyword>
<evidence type="ECO:0000256" key="1">
    <source>
        <dbReference type="SAM" id="MobiDB-lite"/>
    </source>
</evidence>
<name>A0A453DVJ8_AEGTS</name>
<reference evidence="2" key="3">
    <citation type="journal article" date="2017" name="Nature">
        <title>Genome sequence of the progenitor of the wheat D genome Aegilops tauschii.</title>
        <authorList>
            <person name="Luo M.C."/>
            <person name="Gu Y.Q."/>
            <person name="Puiu D."/>
            <person name="Wang H."/>
            <person name="Twardziok S.O."/>
            <person name="Deal K.R."/>
            <person name="Huo N."/>
            <person name="Zhu T."/>
            <person name="Wang L."/>
            <person name="Wang Y."/>
            <person name="McGuire P.E."/>
            <person name="Liu S."/>
            <person name="Long H."/>
            <person name="Ramasamy R.K."/>
            <person name="Rodriguez J.C."/>
            <person name="Van S.L."/>
            <person name="Yuan L."/>
            <person name="Wang Z."/>
            <person name="Xia Z."/>
            <person name="Xiao L."/>
            <person name="Anderson O.D."/>
            <person name="Ouyang S."/>
            <person name="Liang Y."/>
            <person name="Zimin A.V."/>
            <person name="Pertea G."/>
            <person name="Qi P."/>
            <person name="Bennetzen J.L."/>
            <person name="Dai X."/>
            <person name="Dawson M.W."/>
            <person name="Muller H.G."/>
            <person name="Kugler K."/>
            <person name="Rivarola-Duarte L."/>
            <person name="Spannagl M."/>
            <person name="Mayer K.F.X."/>
            <person name="Lu F.H."/>
            <person name="Bevan M.W."/>
            <person name="Leroy P."/>
            <person name="Li P."/>
            <person name="You F.M."/>
            <person name="Sun Q."/>
            <person name="Liu Z."/>
            <person name="Lyons E."/>
            <person name="Wicker T."/>
            <person name="Salzberg S.L."/>
            <person name="Devos K.M."/>
            <person name="Dvorak J."/>
        </authorList>
    </citation>
    <scope>NUCLEOTIDE SEQUENCE [LARGE SCALE GENOMIC DNA]</scope>
    <source>
        <strain evidence="2">cv. AL8/78</strain>
    </source>
</reference>
<organism evidence="2 3">
    <name type="scientific">Aegilops tauschii subsp. strangulata</name>
    <name type="common">Goatgrass</name>
    <dbReference type="NCBI Taxonomy" id="200361"/>
    <lineage>
        <taxon>Eukaryota</taxon>
        <taxon>Viridiplantae</taxon>
        <taxon>Streptophyta</taxon>
        <taxon>Embryophyta</taxon>
        <taxon>Tracheophyta</taxon>
        <taxon>Spermatophyta</taxon>
        <taxon>Magnoliopsida</taxon>
        <taxon>Liliopsida</taxon>
        <taxon>Poales</taxon>
        <taxon>Poaceae</taxon>
        <taxon>BOP clade</taxon>
        <taxon>Pooideae</taxon>
        <taxon>Triticodae</taxon>
        <taxon>Triticeae</taxon>
        <taxon>Triticinae</taxon>
        <taxon>Aegilops</taxon>
    </lineage>
</organism>